<accession>G0U356</accession>
<dbReference type="AlphaFoldDB" id="G0U356"/>
<reference evidence="1" key="1">
    <citation type="journal article" date="2012" name="Proc. Natl. Acad. Sci. U.S.A.">
        <title>Antigenic diversity is generated by distinct evolutionary mechanisms in African trypanosome species.</title>
        <authorList>
            <person name="Jackson A.P."/>
            <person name="Berry A."/>
            <person name="Aslett M."/>
            <person name="Allison H.C."/>
            <person name="Burton P."/>
            <person name="Vavrova-Anderson J."/>
            <person name="Brown R."/>
            <person name="Browne H."/>
            <person name="Corton N."/>
            <person name="Hauser H."/>
            <person name="Gamble J."/>
            <person name="Gilderthorp R."/>
            <person name="Marcello L."/>
            <person name="McQuillan J."/>
            <person name="Otto T.D."/>
            <person name="Quail M.A."/>
            <person name="Sanders M.J."/>
            <person name="van Tonder A."/>
            <person name="Ginger M.L."/>
            <person name="Field M.C."/>
            <person name="Barry J.D."/>
            <person name="Hertz-Fowler C."/>
            <person name="Berriman M."/>
        </authorList>
    </citation>
    <scope>NUCLEOTIDE SEQUENCE</scope>
    <source>
        <strain evidence="1">Y486</strain>
    </source>
</reference>
<gene>
    <name evidence="1" type="ORF">TVY486_0905320</name>
</gene>
<protein>
    <recommendedName>
        <fullName evidence="2">Sfi1 spindle body domain-containing protein</fullName>
    </recommendedName>
</protein>
<dbReference type="OMA" id="AFTWHRE"/>
<dbReference type="VEuPathDB" id="TriTrypDB:TvY486_0905320"/>
<organism evidence="1">
    <name type="scientific">Trypanosoma vivax (strain Y486)</name>
    <dbReference type="NCBI Taxonomy" id="1055687"/>
    <lineage>
        <taxon>Eukaryota</taxon>
        <taxon>Discoba</taxon>
        <taxon>Euglenozoa</taxon>
        <taxon>Kinetoplastea</taxon>
        <taxon>Metakinetoplastina</taxon>
        <taxon>Trypanosomatida</taxon>
        <taxon>Trypanosomatidae</taxon>
        <taxon>Trypanosoma</taxon>
        <taxon>Duttonella</taxon>
    </lineage>
</organism>
<evidence type="ECO:0008006" key="2">
    <source>
        <dbReference type="Google" id="ProtNLM"/>
    </source>
</evidence>
<proteinExistence type="predicted"/>
<dbReference type="EMBL" id="HE573025">
    <property type="protein sequence ID" value="CCC50711.1"/>
    <property type="molecule type" value="Genomic_DNA"/>
</dbReference>
<sequence>MNADRNELQERLAEADGLVGRMTNLMLRAVWQHIMRNRPSKIVSGEENSHALTTSSCRKFPAAQQSTRCKASVSVTHARCRSTLVDQATLSRELYRGAMDAARQQAEAAFALPVLGHIKEEEGIPSVSLLLLHTARQRAVMLLCLLRLRMAVFQQKLLSEECTVRYSYYLQRRVLRAWHTFAVAEYRRQQKILSDAVRHWVAFLEHRQGIRRFLYRFRTGLQERCRSLVAVYRRRKQQYFSRWRHRLNVRKLAKDLTERGEKVRRRRAYVNLSAANCRDPVFATRIAVFSHWKKKTERRLELKLAEFFCKRSQLRHVWSRLLGHFRRTSFKRRVPYHEVASQEAVVYVHPVTTDLMTFKSHCAQHIALISLKRAVFCKWRSLYHCRLSDRFFMYHRRLQVMELWLRSLRRKWVALFVKRECLLRWRTRFLYRLDGARASHWRYYRVLKMCLTRWQLLSTARHFQQRWVLRLCFRRWWHRIVTVLIARGLCVNIRRRSFLTWREAASRREHHRTMLCLAESLRELVLLLGCFRFWRRRFEDTCRVHLSESILDDLRREKRRARLFHRWKCLTFSLDITPCSVNESVD</sequence>
<name>G0U356_TRYVY</name>
<evidence type="ECO:0000313" key="1">
    <source>
        <dbReference type="EMBL" id="CCC50711.1"/>
    </source>
</evidence>